<dbReference type="InterPro" id="IPR014777">
    <property type="entry name" value="4pyrrole_Mease_sub1"/>
</dbReference>
<dbReference type="InterPro" id="IPR000878">
    <property type="entry name" value="4pyrrol_Mease"/>
</dbReference>
<name>A0A8C6L1C3_NOTFU</name>
<comment type="catalytic activity">
    <reaction evidence="3">
        <text>2-[(3S)-amino-3-carboxypropyl]-L-histidyl-[translation elongation factor 2] + 4 S-adenosyl-L-methionine = diphthine methyl ester-[translation elongation factor 2] + 4 S-adenosyl-L-homocysteine + 3 H(+)</text>
        <dbReference type="Rhea" id="RHEA:42652"/>
        <dbReference type="Rhea" id="RHEA-COMP:9749"/>
        <dbReference type="Rhea" id="RHEA-COMP:10173"/>
        <dbReference type="ChEBI" id="CHEBI:15378"/>
        <dbReference type="ChEBI" id="CHEBI:57856"/>
        <dbReference type="ChEBI" id="CHEBI:59789"/>
        <dbReference type="ChEBI" id="CHEBI:73995"/>
        <dbReference type="ChEBI" id="CHEBI:79005"/>
        <dbReference type="EC" id="2.1.1.314"/>
    </reaction>
</comment>
<evidence type="ECO:0000256" key="3">
    <source>
        <dbReference type="ARBA" id="ARBA00048752"/>
    </source>
</evidence>
<reference evidence="5" key="1">
    <citation type="submission" date="2014-08" db="EMBL/GenBank/DDBJ databases">
        <authorList>
            <person name="Senf B."/>
            <person name="Petzold A."/>
            <person name="Downie B.R."/>
            <person name="Koch P."/>
            <person name="Platzer M."/>
        </authorList>
    </citation>
    <scope>NUCLEOTIDE SEQUENCE [LARGE SCALE GENOMIC DNA]</scope>
    <source>
        <strain evidence="5">GRZ</strain>
    </source>
</reference>
<feature type="domain" description="Tetrapyrrole methylase" evidence="4">
    <location>
        <begin position="1"/>
        <end position="119"/>
    </location>
</feature>
<accession>A0A8C6L1C3</accession>
<reference evidence="5" key="3">
    <citation type="submission" date="2025-09" db="UniProtKB">
        <authorList>
            <consortium name="Ensembl"/>
        </authorList>
    </citation>
    <scope>IDENTIFICATION</scope>
</reference>
<dbReference type="PANTHER" id="PTHR10882">
    <property type="entry name" value="DIPHTHINE SYNTHASE"/>
    <property type="match status" value="1"/>
</dbReference>
<evidence type="ECO:0000256" key="1">
    <source>
        <dbReference type="ARBA" id="ARBA00004006"/>
    </source>
</evidence>
<dbReference type="CDD" id="cd11647">
    <property type="entry name" value="DHP5_DphB"/>
    <property type="match status" value="1"/>
</dbReference>
<proteinExistence type="predicted"/>
<dbReference type="SUPFAM" id="SSF53790">
    <property type="entry name" value="Tetrapyrrole methylase"/>
    <property type="match status" value="1"/>
</dbReference>
<dbReference type="Ensembl" id="ENSNFUT00015013122.1">
    <property type="protein sequence ID" value="ENSNFUP00015012497.1"/>
    <property type="gene ID" value="ENSNFUG00015006128.1"/>
</dbReference>
<dbReference type="Gene3D" id="3.40.1010.10">
    <property type="entry name" value="Cobalt-precorrin-4 Transmethylase, Domain 1"/>
    <property type="match status" value="1"/>
</dbReference>
<evidence type="ECO:0000313" key="5">
    <source>
        <dbReference type="Ensembl" id="ENSNFUP00015012497.1"/>
    </source>
</evidence>
<dbReference type="GeneTree" id="ENSGT00390000010568"/>
<keyword evidence="6" id="KW-1185">Reference proteome</keyword>
<evidence type="ECO:0000259" key="4">
    <source>
        <dbReference type="Pfam" id="PF00590"/>
    </source>
</evidence>
<dbReference type="InterPro" id="IPR004551">
    <property type="entry name" value="Dphthn_synthase"/>
</dbReference>
<gene>
    <name evidence="5" type="primary">DPH5</name>
</gene>
<dbReference type="EC" id="2.1.1.314" evidence="2"/>
<protein>
    <recommendedName>
        <fullName evidence="2">diphthine methyl ester synthase</fullName>
        <ecNumber evidence="2">2.1.1.314</ecNumber>
    </recommendedName>
</protein>
<dbReference type="Pfam" id="PF00590">
    <property type="entry name" value="TP_methylase"/>
    <property type="match status" value="1"/>
</dbReference>
<dbReference type="FunFam" id="3.40.1010.10:FF:000004">
    <property type="entry name" value="Putative diphthine synthase"/>
    <property type="match status" value="1"/>
</dbReference>
<evidence type="ECO:0000256" key="2">
    <source>
        <dbReference type="ARBA" id="ARBA00011927"/>
    </source>
</evidence>
<dbReference type="InterPro" id="IPR035996">
    <property type="entry name" value="4pyrrol_Methylase_sf"/>
</dbReference>
<dbReference type="NCBIfam" id="TIGR00522">
    <property type="entry name" value="dph5"/>
    <property type="match status" value="1"/>
</dbReference>
<reference evidence="5" key="2">
    <citation type="submission" date="2025-08" db="UniProtKB">
        <authorList>
            <consortium name="Ensembl"/>
        </authorList>
    </citation>
    <scope>IDENTIFICATION</scope>
</reference>
<sequence length="200" mass="21907">MLYLVGLGLGDATDITVKGLQAVKRCSRVYLEAYTSILTVGKEALEEFYGKQLILADRDLVEQGADEILKDADVTDVAFLVVGDPFGATTHSDLVLRAVNSGIPYKVVHNASIMNAVGCCGLQQHFPDIKSNFRLLHIDLLYLGHLITGVHHDGQWIMRVLSIEGKMVAEVGFASLVWFLLVQGEPRSCVGRPNTPRWGS</sequence>
<comment type="function">
    <text evidence="1">S-adenosyl-L-methionine-dependent methyltransferase that catalyzes four methylations of the modified target histidine residue in translation elongation factor 2 (EF-2), to form an intermediate called diphthine methyl ester. The four successive methylation reactions represent the second step of diphthamide biosynthesis.</text>
</comment>
<dbReference type="GO" id="GO:0017183">
    <property type="term" value="P:protein histidyl modification to diphthamide"/>
    <property type="evidence" value="ECO:0007669"/>
    <property type="project" value="InterPro"/>
</dbReference>
<dbReference type="AlphaFoldDB" id="A0A8C6L1C3"/>
<dbReference type="PANTHER" id="PTHR10882:SF0">
    <property type="entry name" value="DIPHTHINE METHYL ESTER SYNTHASE"/>
    <property type="match status" value="1"/>
</dbReference>
<dbReference type="GO" id="GO:0141133">
    <property type="term" value="F:diphthine methyl ester synthase activity"/>
    <property type="evidence" value="ECO:0007669"/>
    <property type="project" value="UniProtKB-EC"/>
</dbReference>
<dbReference type="Proteomes" id="UP000694548">
    <property type="component" value="Chromosome sgr17"/>
</dbReference>
<organism evidence="5 6">
    <name type="scientific">Nothobranchius furzeri</name>
    <name type="common">Turquoise killifish</name>
    <dbReference type="NCBI Taxonomy" id="105023"/>
    <lineage>
        <taxon>Eukaryota</taxon>
        <taxon>Metazoa</taxon>
        <taxon>Chordata</taxon>
        <taxon>Craniata</taxon>
        <taxon>Vertebrata</taxon>
        <taxon>Euteleostomi</taxon>
        <taxon>Actinopterygii</taxon>
        <taxon>Neopterygii</taxon>
        <taxon>Teleostei</taxon>
        <taxon>Neoteleostei</taxon>
        <taxon>Acanthomorphata</taxon>
        <taxon>Ovalentaria</taxon>
        <taxon>Atherinomorphae</taxon>
        <taxon>Cyprinodontiformes</taxon>
        <taxon>Nothobranchiidae</taxon>
        <taxon>Nothobranchius</taxon>
    </lineage>
</organism>
<evidence type="ECO:0000313" key="6">
    <source>
        <dbReference type="Proteomes" id="UP000694548"/>
    </source>
</evidence>